<evidence type="ECO:0000313" key="8">
    <source>
        <dbReference type="Proteomes" id="UP000243236"/>
    </source>
</evidence>
<dbReference type="PROSITE" id="PS51679">
    <property type="entry name" value="SAM_MT_C5"/>
    <property type="match status" value="1"/>
</dbReference>
<dbReference type="Pfam" id="PF00145">
    <property type="entry name" value="DNA_methylase"/>
    <property type="match status" value="1"/>
</dbReference>
<evidence type="ECO:0000256" key="2">
    <source>
        <dbReference type="ARBA" id="ARBA00022679"/>
    </source>
</evidence>
<reference evidence="7 8" key="1">
    <citation type="submission" date="2012-10" db="EMBL/GenBank/DDBJ databases">
        <title>Towards defining the chloroviruses: a genomic journey through a genus of large DNA viruses.</title>
        <authorList>
            <person name="Jeanniard A."/>
            <person name="Dunigan D.D."/>
            <person name="Gurnon J.R."/>
            <person name="Agarkova I."/>
            <person name="Kang M."/>
            <person name="Vitek J."/>
            <person name="Duncan G."/>
            <person name="McClung O.W."/>
            <person name="Larsen M."/>
            <person name="Claverie J.-M."/>
            <person name="Van Etten J.L."/>
            <person name="Blanc G."/>
        </authorList>
    </citation>
    <scope>NUCLEOTIDE SEQUENCE [LARGE SCALE GENOMIC DNA]</scope>
</reference>
<dbReference type="Proteomes" id="UP000243236">
    <property type="component" value="Segment"/>
</dbReference>
<dbReference type="InterPro" id="IPR018117">
    <property type="entry name" value="C5_DNA_meth_AS"/>
</dbReference>
<comment type="catalytic activity">
    <reaction evidence="6">
        <text>a 2'-deoxycytidine in DNA + S-adenosyl-L-methionine = a 5-methyl-2'-deoxycytidine in DNA + S-adenosyl-L-homocysteine + H(+)</text>
        <dbReference type="Rhea" id="RHEA:13681"/>
        <dbReference type="Rhea" id="RHEA-COMP:11369"/>
        <dbReference type="Rhea" id="RHEA-COMP:11370"/>
        <dbReference type="ChEBI" id="CHEBI:15378"/>
        <dbReference type="ChEBI" id="CHEBI:57856"/>
        <dbReference type="ChEBI" id="CHEBI:59789"/>
        <dbReference type="ChEBI" id="CHEBI:85452"/>
        <dbReference type="ChEBI" id="CHEBI:85454"/>
        <dbReference type="EC" id="2.1.1.37"/>
    </reaction>
</comment>
<dbReference type="EMBL" id="JX997159">
    <property type="protein sequence ID" value="AGE50538.1"/>
    <property type="molecule type" value="Genomic_DNA"/>
</dbReference>
<dbReference type="KEGG" id="vg:41900448"/>
<dbReference type="GO" id="GO:0003886">
    <property type="term" value="F:DNA (cytosine-5-)-methyltransferase activity"/>
    <property type="evidence" value="ECO:0007669"/>
    <property type="project" value="UniProtKB-EC"/>
</dbReference>
<dbReference type="GO" id="GO:0032259">
    <property type="term" value="P:methylation"/>
    <property type="evidence" value="ECO:0007669"/>
    <property type="project" value="UniProtKB-KW"/>
</dbReference>
<evidence type="ECO:0000256" key="5">
    <source>
        <dbReference type="RuleBase" id="RU000416"/>
    </source>
</evidence>
<dbReference type="PRINTS" id="PR00105">
    <property type="entry name" value="C5METTRFRASE"/>
</dbReference>
<dbReference type="REBASE" id="60499">
    <property type="entry name" value="M.CviCVA1ORF543P"/>
</dbReference>
<dbReference type="EC" id="2.1.1.37" evidence="6"/>
<feature type="active site" evidence="4">
    <location>
        <position position="73"/>
    </location>
</feature>
<keyword evidence="3 4" id="KW-0949">S-adenosyl-L-methionine</keyword>
<dbReference type="Gene3D" id="3.40.50.150">
    <property type="entry name" value="Vaccinia Virus protein VP39"/>
    <property type="match status" value="1"/>
</dbReference>
<sequence>MTYRTLELFAGVGGITHGLRGISTPVAFVEINKDPQQFLKTKFPEASVFDDVTKFTKEDFPETIDMITAGFPCTGFSIAGSRTGFEHKESGLFADVVRITEEYKPKLVFLENSHMLSHTYNLDVVVKTMDKIGYFCKWITCRASVVGAHHQRHRWFCLATRKDYVPEKIEVSVNATKFDWENNEPPCQVENKSYENSTLVRLAGYSVVPDQIRYAFTGLFTGDFESSWNTTLTPGTITGTEHVKMSGNYDKVINGYCVDGVYYEFSRKETHRAPLNISVKPRAIPEKHNGKTLVDREMIKKYWCTPCASYGTATAGCNVLTDRQSHALPTQVRFSYRGVCGRHLSGIWCAWLMGYDRKYLEYLVDYN</sequence>
<dbReference type="InterPro" id="IPR001525">
    <property type="entry name" value="C5_MeTfrase"/>
</dbReference>
<dbReference type="InterPro" id="IPR029063">
    <property type="entry name" value="SAM-dependent_MTases_sf"/>
</dbReference>
<dbReference type="NCBIfam" id="TIGR00675">
    <property type="entry name" value="dcm"/>
    <property type="match status" value="1"/>
</dbReference>
<evidence type="ECO:0000256" key="6">
    <source>
        <dbReference type="RuleBase" id="RU000417"/>
    </source>
</evidence>
<dbReference type="PANTHER" id="PTHR46098">
    <property type="entry name" value="TRNA (CYTOSINE(38)-C(5))-METHYLTRANSFERASE"/>
    <property type="match status" value="1"/>
</dbReference>
<comment type="similarity">
    <text evidence="4 5">Belongs to the class I-like SAM-binding methyltransferase superfamily. C5-methyltransferase family.</text>
</comment>
<dbReference type="PANTHER" id="PTHR46098:SF1">
    <property type="entry name" value="TRNA (CYTOSINE(38)-C(5))-METHYLTRANSFERASE"/>
    <property type="match status" value="1"/>
</dbReference>
<evidence type="ECO:0000256" key="1">
    <source>
        <dbReference type="ARBA" id="ARBA00022603"/>
    </source>
</evidence>
<dbReference type="PROSITE" id="PS00094">
    <property type="entry name" value="C5_MTASE_1"/>
    <property type="match status" value="1"/>
</dbReference>
<keyword evidence="8" id="KW-1185">Reference proteome</keyword>
<dbReference type="RefSeq" id="YP_009701874.1">
    <property type="nucleotide sequence ID" value="NC_044937.1"/>
</dbReference>
<protein>
    <recommendedName>
        <fullName evidence="6">Cytosine-specific methyltransferase</fullName>
        <ecNumber evidence="6">2.1.1.37</ecNumber>
    </recommendedName>
</protein>
<organism evidence="7 8">
    <name type="scientific">Paramecium bursaria Chlorella virus CVA-1</name>
    <dbReference type="NCBI Taxonomy" id="42683"/>
    <lineage>
        <taxon>Viruses</taxon>
        <taxon>Varidnaviria</taxon>
        <taxon>Bamfordvirae</taxon>
        <taxon>Nucleocytoviricota</taxon>
        <taxon>Megaviricetes</taxon>
        <taxon>Algavirales</taxon>
        <taxon>Phycodnaviridae</taxon>
        <taxon>Chlorovirus</taxon>
        <taxon>Chlorovirus conductrix</taxon>
        <taxon>Paramecium bursaria Chlorella virus A1</taxon>
    </lineage>
</organism>
<gene>
    <name evidence="7" type="primary">CVA-1_543R</name>
    <name evidence="7" type="ORF">PBCVCVA1_543R</name>
</gene>
<evidence type="ECO:0000256" key="4">
    <source>
        <dbReference type="PROSITE-ProRule" id="PRU01016"/>
    </source>
</evidence>
<accession>M1GY56</accession>
<dbReference type="GeneID" id="41900448"/>
<keyword evidence="2 4" id="KW-0808">Transferase</keyword>
<name>M1GY56_9PHYC</name>
<keyword evidence="1 4" id="KW-0489">Methyltransferase</keyword>
<dbReference type="InterPro" id="IPR050750">
    <property type="entry name" value="C5-MTase"/>
</dbReference>
<evidence type="ECO:0000256" key="3">
    <source>
        <dbReference type="ARBA" id="ARBA00022691"/>
    </source>
</evidence>
<evidence type="ECO:0000313" key="7">
    <source>
        <dbReference type="EMBL" id="AGE50538.1"/>
    </source>
</evidence>
<dbReference type="SUPFAM" id="SSF53335">
    <property type="entry name" value="S-adenosyl-L-methionine-dependent methyltransferases"/>
    <property type="match status" value="1"/>
</dbReference>
<proteinExistence type="inferred from homology"/>